<dbReference type="InterPro" id="IPR055235">
    <property type="entry name" value="ASD1_cat"/>
</dbReference>
<dbReference type="Proteomes" id="UP000184480">
    <property type="component" value="Unassembled WGS sequence"/>
</dbReference>
<evidence type="ECO:0000313" key="8">
    <source>
        <dbReference type="EMBL" id="SHF23858.1"/>
    </source>
</evidence>
<dbReference type="OrthoDB" id="9758333at2"/>
<dbReference type="Pfam" id="PF06964">
    <property type="entry name" value="Alpha-L-AF_C"/>
    <property type="match status" value="1"/>
</dbReference>
<dbReference type="Gene3D" id="2.115.10.20">
    <property type="entry name" value="Glycosyl hydrolase domain, family 43"/>
    <property type="match status" value="1"/>
</dbReference>
<proteinExistence type="inferred from homology"/>
<dbReference type="Gene3D" id="2.60.120.260">
    <property type="entry name" value="Galactose-binding domain-like"/>
    <property type="match status" value="1"/>
</dbReference>
<evidence type="ECO:0000256" key="6">
    <source>
        <dbReference type="SAM" id="SignalP"/>
    </source>
</evidence>
<dbReference type="InterPro" id="IPR051563">
    <property type="entry name" value="Glycosyl_Hydrolase_51"/>
</dbReference>
<dbReference type="Pfam" id="PF22848">
    <property type="entry name" value="ASD1_dom"/>
    <property type="match status" value="1"/>
</dbReference>
<dbReference type="InterPro" id="IPR055133">
    <property type="entry name" value="BT_3657-like_N"/>
</dbReference>
<dbReference type="EC" id="3.2.1.55" evidence="3"/>
<accession>A0A1M5A0S0</accession>
<feature type="chain" id="PRO_5009908682" description="non-reducing end alpha-L-arabinofuranosidase" evidence="6">
    <location>
        <begin position="23"/>
        <end position="869"/>
    </location>
</feature>
<comment type="similarity">
    <text evidence="2">Belongs to the glycosyl hydrolase 51 family.</text>
</comment>
<feature type="signal peptide" evidence="6">
    <location>
        <begin position="1"/>
        <end position="22"/>
    </location>
</feature>
<dbReference type="FunFam" id="3.20.20.80:FF:000090">
    <property type="entry name" value="Alpha-L-arabinofuranosidase A"/>
    <property type="match status" value="1"/>
</dbReference>
<protein>
    <recommendedName>
        <fullName evidence="3">non-reducing end alpha-L-arabinofuranosidase</fullName>
        <ecNumber evidence="3">3.2.1.55</ecNumber>
    </recommendedName>
</protein>
<evidence type="ECO:0000256" key="5">
    <source>
        <dbReference type="ARBA" id="ARBA00022801"/>
    </source>
</evidence>
<dbReference type="PANTHER" id="PTHR31776">
    <property type="entry name" value="ALPHA-L-ARABINOFURANOSIDASE 1"/>
    <property type="match status" value="1"/>
</dbReference>
<dbReference type="GO" id="GO:0046556">
    <property type="term" value="F:alpha-L-arabinofuranosidase activity"/>
    <property type="evidence" value="ECO:0007669"/>
    <property type="project" value="UniProtKB-EC"/>
</dbReference>
<evidence type="ECO:0000256" key="3">
    <source>
        <dbReference type="ARBA" id="ARBA00012670"/>
    </source>
</evidence>
<keyword evidence="5" id="KW-0378">Hydrolase</keyword>
<keyword evidence="9" id="KW-1185">Reference proteome</keyword>
<gene>
    <name evidence="8" type="ORF">SAMN05444362_104250</name>
</gene>
<evidence type="ECO:0000256" key="1">
    <source>
        <dbReference type="ARBA" id="ARBA00001462"/>
    </source>
</evidence>
<comment type="catalytic activity">
    <reaction evidence="1">
        <text>Hydrolysis of terminal non-reducing alpha-L-arabinofuranoside residues in alpha-L-arabinosides.</text>
        <dbReference type="EC" id="3.2.1.55"/>
    </reaction>
</comment>
<dbReference type="InterPro" id="IPR017853">
    <property type="entry name" value="GH"/>
</dbReference>
<dbReference type="SUPFAM" id="SSF51445">
    <property type="entry name" value="(Trans)glycosidases"/>
    <property type="match status" value="1"/>
</dbReference>
<sequence>MRKILFFITALVLFIMPSIIMAAVSETKDEPRKAYIFAYATTKNQGHNGLHFAWSIDGENWHPIGPEHSYMKSDYGPWGSQKRMLTPFLFQSKDGMWHCIWSLNEKDDVFAHASSVDLVNWKRQSYPVALKGSNCLLPQISLGRSGANYIVSWATETPSGKQVYSRSTKDFKNYTDANSVGDELSDERQTVIINAVPELGTIYQVDWETVDRLIKAQQVSAYRASLHGELAKDDVTRFASLKPVDATIIIDKSKQKKISELLIGAFFEDISYAADGGLYAELVQNRGFEYAPSDRAGREPEWNSKKAWSVSGTGMEFDIDTISPVHVNNKHYAVLGITTSGAALVNEGFDGIAVKRGDKYYFTAFTKVLDGKGGKITIRLKDKEGKILGETFIKAASKDWKKQEAVLLAKGTSASALLEVMPEFTGKLALDMISLFPEKTFKGHRNGLRTDLAQVIADIHPRFVRFPGGCVAHGDGLHNIYNWKNTIGPLEERIPQGSIWRYHQSMGLGYFEYFQYCEDMGAEPLPVIAAGVPCQNSGTGRAGQQGGIPMEQMGQYVQDILDLIEYANGDIKTTWGKKRAEAGHPKPFNLKYIGIGNEDLITDVFEERFTMIYNAIKEKHPEITVIGTVGPFSEGTDYVEGWDIATKLGVPMVDEHYYQPPGWFIHNQDYYDRYDRSKSKVYLGEYASHVPGRHNNMETALSEALYLTSVERNGDVVSLSSYAPLLAKEGRTNWNPDLIYFNNTEVKLTTGYYVQQLYGQNSGDYYLPSAITLSNEQNNVKLRIGKSVVRDSRTNDVIIKLVNMLPVPVNAKIDLGDIAISDTNAVKTVLKGTPDDKTAKPIVSSCTVSKEFSDELPPYSFTVIRIKVQ</sequence>
<dbReference type="SMART" id="SM00813">
    <property type="entry name" value="Alpha-L-AF_C"/>
    <property type="match status" value="1"/>
</dbReference>
<dbReference type="RefSeq" id="WP_062182139.1">
    <property type="nucleotide sequence ID" value="NZ_BBXL01000015.1"/>
</dbReference>
<dbReference type="EMBL" id="FQUC01000004">
    <property type="protein sequence ID" value="SHF23858.1"/>
    <property type="molecule type" value="Genomic_DNA"/>
</dbReference>
<dbReference type="Pfam" id="PF22847">
    <property type="entry name" value="BT_3657-like_N"/>
    <property type="match status" value="1"/>
</dbReference>
<dbReference type="AlphaFoldDB" id="A0A1M5A0S0"/>
<dbReference type="Gene3D" id="3.20.20.80">
    <property type="entry name" value="Glycosidases"/>
    <property type="match status" value="1"/>
</dbReference>
<dbReference type="STRING" id="1346286.SAMN05444362_104250"/>
<evidence type="ECO:0000313" key="9">
    <source>
        <dbReference type="Proteomes" id="UP000184480"/>
    </source>
</evidence>
<evidence type="ECO:0000256" key="2">
    <source>
        <dbReference type="ARBA" id="ARBA00007186"/>
    </source>
</evidence>
<dbReference type="InterPro" id="IPR010720">
    <property type="entry name" value="Alpha-L-AF_C"/>
</dbReference>
<dbReference type="SUPFAM" id="SSF75005">
    <property type="entry name" value="Arabinanase/levansucrase/invertase"/>
    <property type="match status" value="1"/>
</dbReference>
<name>A0A1M5A0S0_9BACT</name>
<dbReference type="PANTHER" id="PTHR31776:SF26">
    <property type="entry name" value="SECRETED ARABINOSIDASE"/>
    <property type="match status" value="1"/>
</dbReference>
<organism evidence="8 9">
    <name type="scientific">Dysgonomonas macrotermitis</name>
    <dbReference type="NCBI Taxonomy" id="1346286"/>
    <lineage>
        <taxon>Bacteria</taxon>
        <taxon>Pseudomonadati</taxon>
        <taxon>Bacteroidota</taxon>
        <taxon>Bacteroidia</taxon>
        <taxon>Bacteroidales</taxon>
        <taxon>Dysgonomonadaceae</taxon>
        <taxon>Dysgonomonas</taxon>
    </lineage>
</organism>
<evidence type="ECO:0000259" key="7">
    <source>
        <dbReference type="SMART" id="SM00813"/>
    </source>
</evidence>
<evidence type="ECO:0000256" key="4">
    <source>
        <dbReference type="ARBA" id="ARBA00022729"/>
    </source>
</evidence>
<keyword evidence="4 6" id="KW-0732">Signal</keyword>
<reference evidence="9" key="1">
    <citation type="submission" date="2016-11" db="EMBL/GenBank/DDBJ databases">
        <authorList>
            <person name="Varghese N."/>
            <person name="Submissions S."/>
        </authorList>
    </citation>
    <scope>NUCLEOTIDE SEQUENCE [LARGE SCALE GENOMIC DNA]</scope>
    <source>
        <strain evidence="9">DSM 27370</strain>
    </source>
</reference>
<feature type="domain" description="Alpha-L-arabinofuranosidase C-terminal" evidence="7">
    <location>
        <begin position="684"/>
        <end position="860"/>
    </location>
</feature>
<dbReference type="GO" id="GO:0046373">
    <property type="term" value="P:L-arabinose metabolic process"/>
    <property type="evidence" value="ECO:0007669"/>
    <property type="project" value="InterPro"/>
</dbReference>
<dbReference type="InterPro" id="IPR023296">
    <property type="entry name" value="Glyco_hydro_beta-prop_sf"/>
</dbReference>